<dbReference type="Proteomes" id="UP001164539">
    <property type="component" value="Chromosome 12"/>
</dbReference>
<evidence type="ECO:0000313" key="1">
    <source>
        <dbReference type="EMBL" id="KAJ4704244.1"/>
    </source>
</evidence>
<name>A0ACC1WYX3_MELAZ</name>
<protein>
    <submittedName>
        <fullName evidence="1">Polyketide synthase</fullName>
    </submittedName>
</protein>
<comment type="caution">
    <text evidence="1">The sequence shown here is derived from an EMBL/GenBank/DDBJ whole genome shotgun (WGS) entry which is preliminary data.</text>
</comment>
<reference evidence="1 2" key="1">
    <citation type="journal article" date="2023" name="Science">
        <title>Complex scaffold remodeling in plant triterpene biosynthesis.</title>
        <authorList>
            <person name="De La Pena R."/>
            <person name="Hodgson H."/>
            <person name="Liu J.C."/>
            <person name="Stephenson M.J."/>
            <person name="Martin A.C."/>
            <person name="Owen C."/>
            <person name="Harkess A."/>
            <person name="Leebens-Mack J."/>
            <person name="Jimenez L.E."/>
            <person name="Osbourn A."/>
            <person name="Sattely E.S."/>
        </authorList>
    </citation>
    <scope>NUCLEOTIDE SEQUENCE [LARGE SCALE GENOMIC DNA]</scope>
    <source>
        <strain evidence="2">cv. JPN11</strain>
        <tissue evidence="1">Leaf</tissue>
    </source>
</reference>
<accession>A0ACC1WYX3</accession>
<keyword evidence="2" id="KW-1185">Reference proteome</keyword>
<dbReference type="EMBL" id="CM051405">
    <property type="protein sequence ID" value="KAJ4704244.1"/>
    <property type="molecule type" value="Genomic_DNA"/>
</dbReference>
<organism evidence="1 2">
    <name type="scientific">Melia azedarach</name>
    <name type="common">Chinaberry tree</name>
    <dbReference type="NCBI Taxonomy" id="155640"/>
    <lineage>
        <taxon>Eukaryota</taxon>
        <taxon>Viridiplantae</taxon>
        <taxon>Streptophyta</taxon>
        <taxon>Embryophyta</taxon>
        <taxon>Tracheophyta</taxon>
        <taxon>Spermatophyta</taxon>
        <taxon>Magnoliopsida</taxon>
        <taxon>eudicotyledons</taxon>
        <taxon>Gunneridae</taxon>
        <taxon>Pentapetalae</taxon>
        <taxon>rosids</taxon>
        <taxon>malvids</taxon>
        <taxon>Sapindales</taxon>
        <taxon>Meliaceae</taxon>
        <taxon>Melia</taxon>
    </lineage>
</organism>
<gene>
    <name evidence="1" type="ORF">OWV82_021181</name>
</gene>
<sequence>MQAAKQESWKIRVYAKSKNFNFRLKATKIPVTRNWKFHRFSFFLKLPGFLLLLKSDSAASFARPRRQSLKSRFLRAVEKFRPRLAKKHAVTAKETAPIMNSFFQEPVCTSSLVFGILVFLFRSIYETDQSVILVVGSVMLLYRLTLPKRNITENCKTVLAFSVLVAAVFSSVMFGLKKFLNYDRVCIAEFAWKTWKCISWILDRLLSEV</sequence>
<proteinExistence type="predicted"/>
<evidence type="ECO:0000313" key="2">
    <source>
        <dbReference type="Proteomes" id="UP001164539"/>
    </source>
</evidence>